<sequence>MPTFTPAEMNQHIKDFEKRVGNADHHSIPTNLRKAKTFLKDAYLRDIEANSYQRYFDMRAKCYHSFGKKDAPHSQVMHANCLGKAGNVKHASLAFMTARKLMT</sequence>
<organism evidence="1 2">
    <name type="scientific">Pocillopora damicornis</name>
    <name type="common">Cauliflower coral</name>
    <name type="synonym">Millepora damicornis</name>
    <dbReference type="NCBI Taxonomy" id="46731"/>
    <lineage>
        <taxon>Eukaryota</taxon>
        <taxon>Metazoa</taxon>
        <taxon>Cnidaria</taxon>
        <taxon>Anthozoa</taxon>
        <taxon>Hexacorallia</taxon>
        <taxon>Scleractinia</taxon>
        <taxon>Astrocoeniina</taxon>
        <taxon>Pocilloporidae</taxon>
        <taxon>Pocillopora</taxon>
    </lineage>
</organism>
<evidence type="ECO:0000313" key="1">
    <source>
        <dbReference type="EMBL" id="RMX45856.1"/>
    </source>
</evidence>
<dbReference type="Proteomes" id="UP000275408">
    <property type="component" value="Unassembled WGS sequence"/>
</dbReference>
<dbReference type="EMBL" id="RCHS01002760">
    <property type="protein sequence ID" value="RMX45856.1"/>
    <property type="molecule type" value="Genomic_DNA"/>
</dbReference>
<keyword evidence="2" id="KW-1185">Reference proteome</keyword>
<gene>
    <name evidence="1" type="ORF">pdam_00024364</name>
</gene>
<reference evidence="1 2" key="1">
    <citation type="journal article" date="2018" name="Sci. Rep.">
        <title>Comparative analysis of the Pocillopora damicornis genome highlights role of immune system in coral evolution.</title>
        <authorList>
            <person name="Cunning R."/>
            <person name="Bay R.A."/>
            <person name="Gillette P."/>
            <person name="Baker A.C."/>
            <person name="Traylor-Knowles N."/>
        </authorList>
    </citation>
    <scope>NUCLEOTIDE SEQUENCE [LARGE SCALE GENOMIC DNA]</scope>
    <source>
        <strain evidence="1">RSMAS</strain>
        <tissue evidence="1">Whole animal</tissue>
    </source>
</reference>
<proteinExistence type="predicted"/>
<comment type="caution">
    <text evidence="1">The sequence shown here is derived from an EMBL/GenBank/DDBJ whole genome shotgun (WGS) entry which is preliminary data.</text>
</comment>
<name>A0A3M6TWU5_POCDA</name>
<dbReference type="AlphaFoldDB" id="A0A3M6TWU5"/>
<protein>
    <submittedName>
        <fullName evidence="1">Uncharacterized protein</fullName>
    </submittedName>
</protein>
<evidence type="ECO:0000313" key="2">
    <source>
        <dbReference type="Proteomes" id="UP000275408"/>
    </source>
</evidence>
<accession>A0A3M6TWU5</accession>